<name>A0A6A3H5K2_9STRA</name>
<proteinExistence type="predicted"/>
<reference evidence="2 3" key="1">
    <citation type="submission" date="2018-09" db="EMBL/GenBank/DDBJ databases">
        <title>Genomic investigation of the strawberry pathogen Phytophthora fragariae indicates pathogenicity is determined by transcriptional variation in three key races.</title>
        <authorList>
            <person name="Adams T.M."/>
            <person name="Armitage A.D."/>
            <person name="Sobczyk M.K."/>
            <person name="Bates H.J."/>
            <person name="Dunwell J.M."/>
            <person name="Nellist C.F."/>
            <person name="Harrison R.J."/>
        </authorList>
    </citation>
    <scope>NUCLEOTIDE SEQUENCE [LARGE SCALE GENOMIC DNA]</scope>
    <source>
        <strain evidence="2 3">SCRP249</strain>
    </source>
</reference>
<protein>
    <submittedName>
        <fullName evidence="2">Uncharacterized protein</fullName>
    </submittedName>
</protein>
<dbReference type="Proteomes" id="UP000429607">
    <property type="component" value="Unassembled WGS sequence"/>
</dbReference>
<feature type="region of interest" description="Disordered" evidence="1">
    <location>
        <begin position="65"/>
        <end position="113"/>
    </location>
</feature>
<gene>
    <name evidence="2" type="ORF">PR001_g28892</name>
</gene>
<accession>A0A6A3H5K2</accession>
<dbReference type="GO" id="GO:0006355">
    <property type="term" value="P:regulation of DNA-templated transcription"/>
    <property type="evidence" value="ECO:0007669"/>
    <property type="project" value="InterPro"/>
</dbReference>
<comment type="caution">
    <text evidence="2">The sequence shown here is derived from an EMBL/GenBank/DDBJ whole genome shotgun (WGS) entry which is preliminary data.</text>
</comment>
<evidence type="ECO:0000313" key="2">
    <source>
        <dbReference type="EMBL" id="KAE8964916.1"/>
    </source>
</evidence>
<dbReference type="InterPro" id="IPR009044">
    <property type="entry name" value="ssDNA-bd_transcriptional_reg"/>
</dbReference>
<dbReference type="AlphaFoldDB" id="A0A6A3H5K2"/>
<dbReference type="GO" id="GO:0003677">
    <property type="term" value="F:DNA binding"/>
    <property type="evidence" value="ECO:0007669"/>
    <property type="project" value="InterPro"/>
</dbReference>
<evidence type="ECO:0000256" key="1">
    <source>
        <dbReference type="SAM" id="MobiDB-lite"/>
    </source>
</evidence>
<dbReference type="EMBL" id="QXFV01005445">
    <property type="protein sequence ID" value="KAE8964916.1"/>
    <property type="molecule type" value="Genomic_DNA"/>
</dbReference>
<evidence type="ECO:0000313" key="3">
    <source>
        <dbReference type="Proteomes" id="UP000429607"/>
    </source>
</evidence>
<organism evidence="2 3">
    <name type="scientific">Phytophthora rubi</name>
    <dbReference type="NCBI Taxonomy" id="129364"/>
    <lineage>
        <taxon>Eukaryota</taxon>
        <taxon>Sar</taxon>
        <taxon>Stramenopiles</taxon>
        <taxon>Oomycota</taxon>
        <taxon>Peronosporomycetes</taxon>
        <taxon>Peronosporales</taxon>
        <taxon>Peronosporaceae</taxon>
        <taxon>Phytophthora</taxon>
    </lineage>
</organism>
<sequence>MLSWAKSTNSGYNYQNKMVSCCFNGVCRLNLLCLTTFCTQFFSLGPTEVGLVLELLDSRIPELSFTHSPNMNASEEDKNSKALHITRPSGSHGKPRGADQGQPRGQVGCHAER</sequence>
<dbReference type="Gene3D" id="2.30.31.10">
    <property type="entry name" value="Transcriptional Coactivator Pc4, Chain A"/>
    <property type="match status" value="1"/>
</dbReference>